<keyword evidence="2" id="KW-0479">Metal-binding</keyword>
<evidence type="ECO:0000256" key="9">
    <source>
        <dbReference type="ARBA" id="ARBA00023242"/>
    </source>
</evidence>
<dbReference type="OrthoDB" id="6077919at2759"/>
<dbReference type="GO" id="GO:0000978">
    <property type="term" value="F:RNA polymerase II cis-regulatory region sequence-specific DNA binding"/>
    <property type="evidence" value="ECO:0007669"/>
    <property type="project" value="TreeGrafter"/>
</dbReference>
<keyword evidence="14" id="KW-1185">Reference proteome</keyword>
<proteinExistence type="predicted"/>
<organism evidence="13 14">
    <name type="scientific">Patiria miniata</name>
    <name type="common">Bat star</name>
    <name type="synonym">Asterina miniata</name>
    <dbReference type="NCBI Taxonomy" id="46514"/>
    <lineage>
        <taxon>Eukaryota</taxon>
        <taxon>Metazoa</taxon>
        <taxon>Echinodermata</taxon>
        <taxon>Eleutherozoa</taxon>
        <taxon>Asterozoa</taxon>
        <taxon>Asteroidea</taxon>
        <taxon>Valvatacea</taxon>
        <taxon>Valvatida</taxon>
        <taxon>Asterinidae</taxon>
        <taxon>Patiria</taxon>
    </lineage>
</organism>
<dbReference type="RefSeq" id="XP_038073321.1">
    <property type="nucleotide sequence ID" value="XM_038217393.1"/>
</dbReference>
<feature type="region of interest" description="Disordered" evidence="11">
    <location>
        <begin position="377"/>
        <end position="401"/>
    </location>
</feature>
<feature type="domain" description="C2H2-type" evidence="12">
    <location>
        <begin position="362"/>
        <end position="390"/>
    </location>
</feature>
<evidence type="ECO:0000256" key="11">
    <source>
        <dbReference type="SAM" id="MobiDB-lite"/>
    </source>
</evidence>
<protein>
    <recommendedName>
        <fullName evidence="12">C2H2-type domain-containing protein</fullName>
    </recommendedName>
</protein>
<evidence type="ECO:0000256" key="7">
    <source>
        <dbReference type="ARBA" id="ARBA00023125"/>
    </source>
</evidence>
<evidence type="ECO:0000313" key="13">
    <source>
        <dbReference type="EnsemblMetazoa" id="XP_038073321.1"/>
    </source>
</evidence>
<dbReference type="GeneID" id="119741583"/>
<dbReference type="FunFam" id="3.30.160.60:FF:000125">
    <property type="entry name" value="Putative zinc finger protein 143"/>
    <property type="match status" value="2"/>
</dbReference>
<dbReference type="PROSITE" id="PS50157">
    <property type="entry name" value="ZINC_FINGER_C2H2_2"/>
    <property type="match status" value="6"/>
</dbReference>
<feature type="domain" description="C2H2-type" evidence="12">
    <location>
        <begin position="242"/>
        <end position="271"/>
    </location>
</feature>
<keyword evidence="8" id="KW-0804">Transcription</keyword>
<dbReference type="InterPro" id="IPR036236">
    <property type="entry name" value="Znf_C2H2_sf"/>
</dbReference>
<dbReference type="GO" id="GO:0008270">
    <property type="term" value="F:zinc ion binding"/>
    <property type="evidence" value="ECO:0007669"/>
    <property type="project" value="UniProtKB-KW"/>
</dbReference>
<name>A0A914BB91_PATMI</name>
<evidence type="ECO:0000256" key="4">
    <source>
        <dbReference type="ARBA" id="ARBA00022771"/>
    </source>
</evidence>
<dbReference type="SMART" id="SM00355">
    <property type="entry name" value="ZnF_C2H2"/>
    <property type="match status" value="6"/>
</dbReference>
<dbReference type="Proteomes" id="UP000887568">
    <property type="component" value="Unplaced"/>
</dbReference>
<dbReference type="FunFam" id="3.30.160.60:FF:000071">
    <property type="entry name" value="Putative zinc finger protein 143"/>
    <property type="match status" value="1"/>
</dbReference>
<dbReference type="InterPro" id="IPR013087">
    <property type="entry name" value="Znf_C2H2_type"/>
</dbReference>
<sequence length="648" mass="70595">MDPVINTSDVLASSLDSLATSIACGSAGMLEDTVASSLMLTNHGVVASSLDISQTNLGLNVGDGLDEREEAGEMTAMGVGRMEHSFAECEGEGELDNQSMVGADETDSPDMSNLGLPPSSLMVVNIPNTSQTSLATATLMPILVLSTSNGMQKANGLDCSPSSASSLLLDRPQQDFRQLLRLRDLAHANLICATQESIAKSFGVANQTSDEKLLKCEECGRSFKSSSHYRYHCETHKGNKVLKCSVEGCNKRFAWPAHLKYHTRTHANDRPYSCAMDDCGKTFYTLQSLHVHMRTHTGHKPFKCPEEDCGKSFTTAGNLKNHLRIHTGERPFICDHDGCIQSFAEHSSLRKHKRVHTGAKPYECEICFKVFSQSGSRNTHKRRHHSMSKMRAATSGRNAKMPGVCKDEDCTERQEDCIQLHKSGLLAEHAAAQHEIGLAEITLPNPGHVNSSLHTMTTVGVAGTDMNMSSHSSMAEHDGISLAHSILGGVTLTSHRHDPGTGHSMQSVDQDNEMTMLTHGSMTLSHSILEVTTDLDQDRCCKGDTTQRCTVSNPGNVVVLSEPNHAHDPTHDHTLGMMSDPGPDFAVNHQSSSSVEDDMVYNNAMLQSAASMVDQEHDVDIPVSEIEVNNHHHHHHHHLQGGDIVITW</sequence>
<comment type="subcellular location">
    <subcellularLocation>
        <location evidence="1">Nucleus</location>
    </subcellularLocation>
</comment>
<dbReference type="GO" id="GO:0005634">
    <property type="term" value="C:nucleus"/>
    <property type="evidence" value="ECO:0007669"/>
    <property type="project" value="UniProtKB-SubCell"/>
</dbReference>
<dbReference type="PANTHER" id="PTHR19818">
    <property type="entry name" value="ZINC FINGER PROTEIN ZIC AND GLI"/>
    <property type="match status" value="1"/>
</dbReference>
<dbReference type="GO" id="GO:0045944">
    <property type="term" value="P:positive regulation of transcription by RNA polymerase II"/>
    <property type="evidence" value="ECO:0007669"/>
    <property type="project" value="UniProtKB-ARBA"/>
</dbReference>
<feature type="domain" description="C2H2-type" evidence="12">
    <location>
        <begin position="332"/>
        <end position="361"/>
    </location>
</feature>
<accession>A0A914BB91</accession>
<evidence type="ECO:0000313" key="14">
    <source>
        <dbReference type="Proteomes" id="UP000887568"/>
    </source>
</evidence>
<feature type="domain" description="C2H2-type" evidence="12">
    <location>
        <begin position="272"/>
        <end position="301"/>
    </location>
</feature>
<evidence type="ECO:0000256" key="1">
    <source>
        <dbReference type="ARBA" id="ARBA00004123"/>
    </source>
</evidence>
<keyword evidence="7" id="KW-0238">DNA-binding</keyword>
<keyword evidence="5" id="KW-0862">Zinc</keyword>
<dbReference type="GO" id="GO:0000981">
    <property type="term" value="F:DNA-binding transcription factor activity, RNA polymerase II-specific"/>
    <property type="evidence" value="ECO:0007669"/>
    <property type="project" value="TreeGrafter"/>
</dbReference>
<feature type="domain" description="C2H2-type" evidence="12">
    <location>
        <begin position="302"/>
        <end position="331"/>
    </location>
</feature>
<keyword evidence="4 10" id="KW-0863">Zinc-finger</keyword>
<evidence type="ECO:0000256" key="10">
    <source>
        <dbReference type="PROSITE-ProRule" id="PRU00042"/>
    </source>
</evidence>
<evidence type="ECO:0000256" key="5">
    <source>
        <dbReference type="ARBA" id="ARBA00022833"/>
    </source>
</evidence>
<keyword evidence="9" id="KW-0539">Nucleus</keyword>
<dbReference type="FunFam" id="3.30.160.60:FF:000072">
    <property type="entry name" value="zinc finger protein 143 isoform X1"/>
    <property type="match status" value="1"/>
</dbReference>
<dbReference type="PANTHER" id="PTHR19818:SF163">
    <property type="entry name" value="C2H2-TYPE DOMAIN-CONTAINING PROTEIN"/>
    <property type="match status" value="1"/>
</dbReference>
<dbReference type="Gene3D" id="3.30.160.60">
    <property type="entry name" value="Classic Zinc Finger"/>
    <property type="match status" value="6"/>
</dbReference>
<dbReference type="OMA" id="YHTRTHA"/>
<dbReference type="FunFam" id="3.30.160.60:FF:000870">
    <property type="entry name" value="zinc finger protein 197 isoform X1"/>
    <property type="match status" value="1"/>
</dbReference>
<keyword evidence="6" id="KW-0805">Transcription regulation</keyword>
<reference evidence="13" key="1">
    <citation type="submission" date="2022-11" db="UniProtKB">
        <authorList>
            <consortium name="EnsemblMetazoa"/>
        </authorList>
    </citation>
    <scope>IDENTIFICATION</scope>
</reference>
<evidence type="ECO:0000256" key="3">
    <source>
        <dbReference type="ARBA" id="ARBA00022737"/>
    </source>
</evidence>
<evidence type="ECO:0000256" key="8">
    <source>
        <dbReference type="ARBA" id="ARBA00023163"/>
    </source>
</evidence>
<dbReference type="AlphaFoldDB" id="A0A914BB91"/>
<evidence type="ECO:0000256" key="2">
    <source>
        <dbReference type="ARBA" id="ARBA00022723"/>
    </source>
</evidence>
<keyword evidence="3" id="KW-0677">Repeat</keyword>
<dbReference type="EnsemblMetazoa" id="XM_038217393.1">
    <property type="protein sequence ID" value="XP_038073321.1"/>
    <property type="gene ID" value="LOC119741583"/>
</dbReference>
<evidence type="ECO:0000256" key="6">
    <source>
        <dbReference type="ARBA" id="ARBA00023015"/>
    </source>
</evidence>
<dbReference type="PROSITE" id="PS00028">
    <property type="entry name" value="ZINC_FINGER_C2H2_1"/>
    <property type="match status" value="6"/>
</dbReference>
<evidence type="ECO:0000259" key="12">
    <source>
        <dbReference type="PROSITE" id="PS50157"/>
    </source>
</evidence>
<dbReference type="Pfam" id="PF00096">
    <property type="entry name" value="zf-C2H2"/>
    <property type="match status" value="3"/>
</dbReference>
<dbReference type="SUPFAM" id="SSF57667">
    <property type="entry name" value="beta-beta-alpha zinc fingers"/>
    <property type="match status" value="4"/>
</dbReference>
<feature type="compositionally biased region" description="Basic residues" evidence="11">
    <location>
        <begin position="378"/>
        <end position="388"/>
    </location>
</feature>
<feature type="domain" description="C2H2-type" evidence="12">
    <location>
        <begin position="214"/>
        <end position="241"/>
    </location>
</feature>
<dbReference type="InterPro" id="IPR050329">
    <property type="entry name" value="GLI_C2H2-zinc-finger"/>
</dbReference>